<dbReference type="InterPro" id="IPR026000">
    <property type="entry name" value="Apc5_dom"/>
</dbReference>
<evidence type="ECO:0000256" key="2">
    <source>
        <dbReference type="ARBA" id="ARBA00016066"/>
    </source>
</evidence>
<keyword evidence="4" id="KW-0498">Mitosis</keyword>
<accession>A0AAN9PJ36</accession>
<protein>
    <recommendedName>
        <fullName evidence="2">Anaphase-promoting complex subunit 5</fullName>
    </recommendedName>
</protein>
<feature type="domain" description="Anaphase-promoting complex subunit 5" evidence="7">
    <location>
        <begin position="323"/>
        <end position="421"/>
    </location>
</feature>
<reference evidence="8 9" key="1">
    <citation type="submission" date="2024-01" db="EMBL/GenBank/DDBJ databases">
        <title>The genomes of 5 underutilized Papilionoideae crops provide insights into root nodulation and disease resistance.</title>
        <authorList>
            <person name="Yuan L."/>
        </authorList>
    </citation>
    <scope>NUCLEOTIDE SEQUENCE [LARGE SCALE GENOMIC DNA]</scope>
    <source>
        <strain evidence="8">LY-2023</strain>
        <tissue evidence="8">Leaf</tissue>
    </source>
</reference>
<dbReference type="GO" id="GO:0005680">
    <property type="term" value="C:anaphase-promoting complex"/>
    <property type="evidence" value="ECO:0007669"/>
    <property type="project" value="InterPro"/>
</dbReference>
<dbReference type="CDD" id="cd16270">
    <property type="entry name" value="Apc5_N"/>
    <property type="match status" value="1"/>
</dbReference>
<evidence type="ECO:0000313" key="8">
    <source>
        <dbReference type="EMBL" id="KAK7300171.1"/>
    </source>
</evidence>
<evidence type="ECO:0000256" key="5">
    <source>
        <dbReference type="ARBA" id="ARBA00022786"/>
    </source>
</evidence>
<evidence type="ECO:0000259" key="7">
    <source>
        <dbReference type="Pfam" id="PF12862"/>
    </source>
</evidence>
<dbReference type="GO" id="GO:0045842">
    <property type="term" value="P:positive regulation of mitotic metaphase/anaphase transition"/>
    <property type="evidence" value="ECO:0007669"/>
    <property type="project" value="TreeGrafter"/>
</dbReference>
<evidence type="ECO:0000313" key="9">
    <source>
        <dbReference type="Proteomes" id="UP001359559"/>
    </source>
</evidence>
<keyword evidence="9" id="KW-1185">Reference proteome</keyword>
<comment type="caution">
    <text evidence="8">The sequence shown here is derived from an EMBL/GenBank/DDBJ whole genome shotgun (WGS) entry which is preliminary data.</text>
</comment>
<dbReference type="GO" id="GO:0031145">
    <property type="term" value="P:anaphase-promoting complex-dependent catabolic process"/>
    <property type="evidence" value="ECO:0007669"/>
    <property type="project" value="TreeGrafter"/>
</dbReference>
<keyword evidence="6" id="KW-0131">Cell cycle</keyword>
<keyword evidence="5" id="KW-0833">Ubl conjugation pathway</keyword>
<evidence type="ECO:0000256" key="4">
    <source>
        <dbReference type="ARBA" id="ARBA00022776"/>
    </source>
</evidence>
<proteinExistence type="inferred from homology"/>
<dbReference type="EMBL" id="JAYKXN010000003">
    <property type="protein sequence ID" value="KAK7300171.1"/>
    <property type="molecule type" value="Genomic_DNA"/>
</dbReference>
<evidence type="ECO:0000256" key="1">
    <source>
        <dbReference type="ARBA" id="ARBA00007450"/>
    </source>
</evidence>
<dbReference type="GO" id="GO:0070979">
    <property type="term" value="P:protein K11-linked ubiquitination"/>
    <property type="evidence" value="ECO:0007669"/>
    <property type="project" value="TreeGrafter"/>
</dbReference>
<dbReference type="PANTHER" id="PTHR12830:SF9">
    <property type="entry name" value="ANAPHASE-PROMOTING COMPLEX SUBUNIT 5"/>
    <property type="match status" value="1"/>
</dbReference>
<dbReference type="Pfam" id="PF12862">
    <property type="entry name" value="ANAPC5"/>
    <property type="match status" value="1"/>
</dbReference>
<gene>
    <name evidence="8" type="ORF">RJT34_11008</name>
</gene>
<dbReference type="Proteomes" id="UP001359559">
    <property type="component" value="Unassembled WGS sequence"/>
</dbReference>
<comment type="similarity">
    <text evidence="1">Belongs to the APC5 family.</text>
</comment>
<dbReference type="InterPro" id="IPR037679">
    <property type="entry name" value="Apc5"/>
</dbReference>
<organism evidence="8 9">
    <name type="scientific">Clitoria ternatea</name>
    <name type="common">Butterfly pea</name>
    <dbReference type="NCBI Taxonomy" id="43366"/>
    <lineage>
        <taxon>Eukaryota</taxon>
        <taxon>Viridiplantae</taxon>
        <taxon>Streptophyta</taxon>
        <taxon>Embryophyta</taxon>
        <taxon>Tracheophyta</taxon>
        <taxon>Spermatophyta</taxon>
        <taxon>Magnoliopsida</taxon>
        <taxon>eudicotyledons</taxon>
        <taxon>Gunneridae</taxon>
        <taxon>Pentapetalae</taxon>
        <taxon>rosids</taxon>
        <taxon>fabids</taxon>
        <taxon>Fabales</taxon>
        <taxon>Fabaceae</taxon>
        <taxon>Papilionoideae</taxon>
        <taxon>50 kb inversion clade</taxon>
        <taxon>NPAAA clade</taxon>
        <taxon>indigoferoid/millettioid clade</taxon>
        <taxon>Phaseoleae</taxon>
        <taxon>Clitoria</taxon>
    </lineage>
</organism>
<keyword evidence="3" id="KW-0132">Cell division</keyword>
<evidence type="ECO:0000256" key="3">
    <source>
        <dbReference type="ARBA" id="ARBA00022618"/>
    </source>
</evidence>
<dbReference type="PANTHER" id="PTHR12830">
    <property type="entry name" value="ANAPHASE-PROMOTING COMPLEX SUBUNIT 5"/>
    <property type="match status" value="1"/>
</dbReference>
<dbReference type="AlphaFoldDB" id="A0AAN9PJ36"/>
<name>A0AAN9PJ36_CLITE</name>
<evidence type="ECO:0000256" key="6">
    <source>
        <dbReference type="ARBA" id="ARBA00023306"/>
    </source>
</evidence>
<dbReference type="GO" id="GO:0051301">
    <property type="term" value="P:cell division"/>
    <property type="evidence" value="ECO:0007669"/>
    <property type="project" value="UniProtKB-KW"/>
</dbReference>
<sequence>MGGILKQPGAFAITPHKVSLCILLKIYAPPAQISVPFPFSSVSQHNCLGLFLLALTKSCDDILEPKLDELIHQLRMLGQNWEASWVIDQLMSRLSSLSSPDDLFNFFIDIRGILGGPDSGAVEDDQVILDMNSNLGIFLRRCVLAFNLLSFEGVCHLLTNIGIYCKEEFSNCPPYEEHSLDDSSSNLETYSEYENMDLENFVYEKVSEEIEARKEASESVPFHLHTPNTLLSLVDDIDVPADSVSKQSEKVGVASPYGDPSGSILRDVDPSGAVFLRTNWQVQGYLQEQADTIEKNGSAVSFNGFEIILRQVQKLAPELHRVHFLSYLNGLSHDDYISALENLHCYFDYSAGTEGFDFVPPVGGNSFGRYEIGLLCLGMMHFHFGHPKLALEVLTEAVRVSQQQSNDTCLAYTLSAISNLLFENGISSTAGTLGSSYSPFTSIGISLSVQQQLFVLLRGSLKRAESLKLKRLVASNHLAMAKFDLTHVQRPLLSFGPKTSMKLRTCPVNVCKELRLSSHLISDFSSESCSMTIDGAFSTAWLRNLQKPMGSVVLGQENGSGNSSNVTQFIAQPTSIPGSVLQVLGSSYILRATAWELYGSTPLARINALVHATCFADASSSSDAALAYVKLIQHLAVFKGYKEAFSALKIAEEKFLSVSKSQILLLKLQLLHEHALHRGRLKLAQKLCDELGVLASQVTGVDMEIKTEASLRHARTLLAANQFREAADVAHSLFCMCYKYNLQVENASVLLLLADIHKKSGNAVLGLPYALASLSFCLSFNLDLLKASATLTLAELWLSLGSNHATRALNLIHGAFPMILGHGGLELRSRAYIIEAKCYLLDSNFNVFEDYGVVIDSLRQASDELQLLDFHELAAEAFYLMAMVYDKLGQLEEREEAAASFRKHILALENPQDEDNPPLVGVF</sequence>